<gene>
    <name evidence="1" type="ORF">G9H71_12930</name>
</gene>
<dbReference type="InterPro" id="IPR027417">
    <property type="entry name" value="P-loop_NTPase"/>
</dbReference>
<dbReference type="EMBL" id="JAANNP010000009">
    <property type="protein sequence ID" value="NHC14685.1"/>
    <property type="molecule type" value="Genomic_DNA"/>
</dbReference>
<dbReference type="SUPFAM" id="SSF52540">
    <property type="entry name" value="P-loop containing nucleoside triphosphate hydrolases"/>
    <property type="match status" value="1"/>
</dbReference>
<dbReference type="Gene3D" id="3.40.50.300">
    <property type="entry name" value="P-loop containing nucleotide triphosphate hydrolases"/>
    <property type="match status" value="1"/>
</dbReference>
<sequence length="394" mass="42605">MASRVLLHVGLQKSGTTYLQHGLAENVDALAAAGVAYPVRRGDEFDVPNHQRAFYGLLPGEIAYVSDQHAADAAPTWEWLRGEIEQAPGAVLLSAEGLAFLRPSGVRRTVEALGGDDVTVLVTARDLARTLSSAWQQNVRASQSHSFEAFLAARADDRRAAAQRDADDVVRAPWRAYALADLVRRWGDVVGIDNVRVITNAGSPPRLLWDRFLSALDVPGLAALPQPKLTAAEAHVGLTWPEAELMASVNAVLRAQEWPLHRANELRRTIIRDGLVPREDRGPKIVIPAQWRTAVEEWAAHDIAGLQESGVRVIGELTDLEPRVPKDAEDVGYSVLDDLRAAAAAAVVAAAVAPAPGSKPARAAASVVEQRTPGVVERARLSLRRRVRGRRAHA</sequence>
<name>A0ABX0GYA8_9ACTN</name>
<evidence type="ECO:0000313" key="2">
    <source>
        <dbReference type="Proteomes" id="UP000800981"/>
    </source>
</evidence>
<comment type="caution">
    <text evidence="1">The sequence shown here is derived from an EMBL/GenBank/DDBJ whole genome shotgun (WGS) entry which is preliminary data.</text>
</comment>
<dbReference type="RefSeq" id="WP_166282453.1">
    <property type="nucleotide sequence ID" value="NZ_JAANNP010000009.1"/>
</dbReference>
<evidence type="ECO:0008006" key="3">
    <source>
        <dbReference type="Google" id="ProtNLM"/>
    </source>
</evidence>
<reference evidence="1 2" key="1">
    <citation type="submission" date="2020-03" db="EMBL/GenBank/DDBJ databases">
        <title>Two novel Motilibacter sp.</title>
        <authorList>
            <person name="Liu S."/>
        </authorList>
    </citation>
    <scope>NUCLEOTIDE SEQUENCE [LARGE SCALE GENOMIC DNA]</scope>
    <source>
        <strain evidence="1 2">E257</strain>
    </source>
</reference>
<keyword evidence="2" id="KW-1185">Reference proteome</keyword>
<dbReference type="Proteomes" id="UP000800981">
    <property type="component" value="Unassembled WGS sequence"/>
</dbReference>
<accession>A0ABX0GYA8</accession>
<proteinExistence type="predicted"/>
<protein>
    <recommendedName>
        <fullName evidence="3">Sulfotransferase family protein</fullName>
    </recommendedName>
</protein>
<organism evidence="1 2">
    <name type="scientific">Motilibacter deserti</name>
    <dbReference type="NCBI Taxonomy" id="2714956"/>
    <lineage>
        <taxon>Bacteria</taxon>
        <taxon>Bacillati</taxon>
        <taxon>Actinomycetota</taxon>
        <taxon>Actinomycetes</taxon>
        <taxon>Motilibacterales</taxon>
        <taxon>Motilibacteraceae</taxon>
        <taxon>Motilibacter</taxon>
    </lineage>
</organism>
<evidence type="ECO:0000313" key="1">
    <source>
        <dbReference type="EMBL" id="NHC14685.1"/>
    </source>
</evidence>